<dbReference type="EMBL" id="LNQE01001370">
    <property type="protein sequence ID" value="KUG18638.1"/>
    <property type="molecule type" value="Genomic_DNA"/>
</dbReference>
<dbReference type="PANTHER" id="PTHR30535">
    <property type="entry name" value="VITAMIN B12-BINDING PROTEIN"/>
    <property type="match status" value="1"/>
</dbReference>
<dbReference type="PANTHER" id="PTHR30535:SF34">
    <property type="entry name" value="MOLYBDATE-BINDING PROTEIN MOLA"/>
    <property type="match status" value="1"/>
</dbReference>
<dbReference type="InterPro" id="IPR050902">
    <property type="entry name" value="ABC_Transporter_SBP"/>
</dbReference>
<sequence>MGKRFQLLKMASICVILFLAIASSTAIASELQVPGDRNGDHTVSEDELAAAKEDQKSGKISSDEFMQIELIHDKYPIEVTDSTGSEITVYKPLERIVVFNNQVSEVMQILNATDRIIGIAVSLKKDPLIAPEVKSLPDVGEVTEPDLEEVIKLDPDAVFDYSNTIFTKDETFKKLKASNPDLVIFRVDLFRPESYVEEVEKLARILEKDEESRGYIGFYQGVLNQIHQETDSVPDEKRPRVYFEHSGEFGTAANGSGYHSDIVMAGGNNVFASLSAEYPTIDQETILQANPEIIVKLYGHGSSTSSGGYINDDTSEMEKVRETVIERPGGKDIDAVKNGRVYVLYGPLIDGARHIIGVSYLAKIFYPDLLADFDPEEVHQKYLDFVGYEYDLSEHKAFVLPEL</sequence>
<dbReference type="SUPFAM" id="SSF53807">
    <property type="entry name" value="Helical backbone' metal receptor"/>
    <property type="match status" value="1"/>
</dbReference>
<dbReference type="Gene3D" id="3.40.50.1980">
    <property type="entry name" value="Nitrogenase molybdenum iron protein domain"/>
    <property type="match status" value="2"/>
</dbReference>
<comment type="caution">
    <text evidence="2">The sequence shown here is derived from an EMBL/GenBank/DDBJ whole genome shotgun (WGS) entry which is preliminary data.</text>
</comment>
<gene>
    <name evidence="2" type="ORF">ASZ90_011660</name>
</gene>
<feature type="domain" description="Fe/B12 periplasmic-binding" evidence="1">
    <location>
        <begin position="95"/>
        <end position="373"/>
    </location>
</feature>
<proteinExistence type="predicted"/>
<dbReference type="PROSITE" id="PS50983">
    <property type="entry name" value="FE_B12_PBP"/>
    <property type="match status" value="1"/>
</dbReference>
<dbReference type="PROSITE" id="PS00018">
    <property type="entry name" value="EF_HAND_1"/>
    <property type="match status" value="1"/>
</dbReference>
<reference evidence="2" key="1">
    <citation type="journal article" date="2015" name="Proc. Natl. Acad. Sci. U.S.A.">
        <title>Networks of energetic and metabolic interactions define dynamics in microbial communities.</title>
        <authorList>
            <person name="Embree M."/>
            <person name="Liu J.K."/>
            <person name="Al-Bassam M.M."/>
            <person name="Zengler K."/>
        </authorList>
    </citation>
    <scope>NUCLEOTIDE SEQUENCE</scope>
</reference>
<name>A0A0W8FD15_9ZZZZ</name>
<evidence type="ECO:0000313" key="2">
    <source>
        <dbReference type="EMBL" id="KUG18638.1"/>
    </source>
</evidence>
<accession>A0A0W8FD15</accession>
<dbReference type="AlphaFoldDB" id="A0A0W8FD15"/>
<dbReference type="InterPro" id="IPR002491">
    <property type="entry name" value="ABC_transptr_periplasmic_BD"/>
</dbReference>
<protein>
    <submittedName>
        <fullName evidence="2">Iron(Iii) dicitrate transport system permease protein fecc</fullName>
    </submittedName>
</protein>
<dbReference type="InterPro" id="IPR018247">
    <property type="entry name" value="EF_Hand_1_Ca_BS"/>
</dbReference>
<evidence type="ECO:0000259" key="1">
    <source>
        <dbReference type="PROSITE" id="PS50983"/>
    </source>
</evidence>
<organism evidence="2">
    <name type="scientific">hydrocarbon metagenome</name>
    <dbReference type="NCBI Taxonomy" id="938273"/>
    <lineage>
        <taxon>unclassified sequences</taxon>
        <taxon>metagenomes</taxon>
        <taxon>ecological metagenomes</taxon>
    </lineage>
</organism>
<dbReference type="Pfam" id="PF01497">
    <property type="entry name" value="Peripla_BP_2"/>
    <property type="match status" value="1"/>
</dbReference>